<evidence type="ECO:0000313" key="11">
    <source>
        <dbReference type="EMBL" id="GAA3583758.1"/>
    </source>
</evidence>
<evidence type="ECO:0000256" key="1">
    <source>
        <dbReference type="ARBA" id="ARBA00004651"/>
    </source>
</evidence>
<accession>A0ABP6YIU6</accession>
<dbReference type="PANTHER" id="PTHR48020">
    <property type="entry name" value="PROTON MYO-INOSITOL COTRANSPORTER"/>
    <property type="match status" value="1"/>
</dbReference>
<evidence type="ECO:0000256" key="8">
    <source>
        <dbReference type="RuleBase" id="RU003346"/>
    </source>
</evidence>
<feature type="transmembrane region" description="Helical" evidence="9">
    <location>
        <begin position="355"/>
        <end position="376"/>
    </location>
</feature>
<feature type="transmembrane region" description="Helical" evidence="9">
    <location>
        <begin position="104"/>
        <end position="122"/>
    </location>
</feature>
<name>A0ABP6YIU6_9FLAO</name>
<proteinExistence type="inferred from homology"/>
<comment type="subcellular location">
    <subcellularLocation>
        <location evidence="1">Cell membrane</location>
        <topology evidence="1">Multi-pass membrane protein</topology>
    </subcellularLocation>
</comment>
<organism evidence="11 12">
    <name type="scientific">Snuella lapsa</name>
    <dbReference type="NCBI Taxonomy" id="870481"/>
    <lineage>
        <taxon>Bacteria</taxon>
        <taxon>Pseudomonadati</taxon>
        <taxon>Bacteroidota</taxon>
        <taxon>Flavobacteriia</taxon>
        <taxon>Flavobacteriales</taxon>
        <taxon>Flavobacteriaceae</taxon>
        <taxon>Snuella</taxon>
    </lineage>
</organism>
<dbReference type="InterPro" id="IPR005829">
    <property type="entry name" value="Sugar_transporter_CS"/>
</dbReference>
<dbReference type="InterPro" id="IPR050814">
    <property type="entry name" value="Myo-inositol_Transporter"/>
</dbReference>
<protein>
    <submittedName>
        <fullName evidence="11">Sugar porter family MFS transporter</fullName>
    </submittedName>
</protein>
<evidence type="ECO:0000256" key="3">
    <source>
        <dbReference type="ARBA" id="ARBA00022448"/>
    </source>
</evidence>
<dbReference type="PROSITE" id="PS00217">
    <property type="entry name" value="SUGAR_TRANSPORT_2"/>
    <property type="match status" value="1"/>
</dbReference>
<sequence length="486" mass="53755">MAEPYCNGNIDDFINYNIIVRMNTAKFNFKYILSIAFVSAMGGLLFGYDWVVIGGAKPFYELYFDIAHEPALQGWAMSSALIGCVFGAVLSGFVADRLGRKKSLMLAALLFVVSAFGTGYANAFAPFIWYRLIGGLGIGLASTLSPMYIAEIAPAKFRGRFVAINQLTIVVGILAAQIINWLIAEPIADSLNASQILASWNGQTGWRIMFWAELVPAGLFFVFMFLVPESPRFLVKINKVDRAGFILNRIGGAAYAKNEMLNIQQSFQNVAEKHISITELRSSKVLPILVIGIVLAVFQQWCGINVIFNYAQEIFTAAGYSVGDMLFNIVITGSVNLIFTFVAMRTVDSWGRRKLMLFGALGLAVVYAVLGAAYYFEFKGWPVLVLVITSIAIYSMSLAPITWVVLSEIFPNRLRGAAMAIATFSLWVASFILTFSFPILNELLGAYGTFWVYSIICVLGFLFIKQRLPETKGKSLEDIEIELTEK</sequence>
<dbReference type="PROSITE" id="PS50850">
    <property type="entry name" value="MFS"/>
    <property type="match status" value="1"/>
</dbReference>
<feature type="transmembrane region" description="Helical" evidence="9">
    <location>
        <begin position="204"/>
        <end position="227"/>
    </location>
</feature>
<dbReference type="Proteomes" id="UP001500954">
    <property type="component" value="Unassembled WGS sequence"/>
</dbReference>
<feature type="domain" description="Major facilitator superfamily (MFS) profile" evidence="10">
    <location>
        <begin position="35"/>
        <end position="472"/>
    </location>
</feature>
<evidence type="ECO:0000313" key="12">
    <source>
        <dbReference type="Proteomes" id="UP001500954"/>
    </source>
</evidence>
<dbReference type="PROSITE" id="PS00216">
    <property type="entry name" value="SUGAR_TRANSPORT_1"/>
    <property type="match status" value="2"/>
</dbReference>
<keyword evidence="7 9" id="KW-0472">Membrane</keyword>
<dbReference type="Pfam" id="PF00083">
    <property type="entry name" value="Sugar_tr"/>
    <property type="match status" value="1"/>
</dbReference>
<evidence type="ECO:0000256" key="7">
    <source>
        <dbReference type="ARBA" id="ARBA00023136"/>
    </source>
</evidence>
<feature type="transmembrane region" description="Helical" evidence="9">
    <location>
        <begin position="446"/>
        <end position="464"/>
    </location>
</feature>
<feature type="transmembrane region" description="Helical" evidence="9">
    <location>
        <begin position="382"/>
        <end position="406"/>
    </location>
</feature>
<evidence type="ECO:0000256" key="2">
    <source>
        <dbReference type="ARBA" id="ARBA00010992"/>
    </source>
</evidence>
<feature type="transmembrane region" description="Helical" evidence="9">
    <location>
        <begin position="161"/>
        <end position="184"/>
    </location>
</feature>
<dbReference type="InterPro" id="IPR005828">
    <property type="entry name" value="MFS_sugar_transport-like"/>
</dbReference>
<feature type="transmembrane region" description="Helical" evidence="9">
    <location>
        <begin position="320"/>
        <end position="343"/>
    </location>
</feature>
<dbReference type="PANTHER" id="PTHR48020:SF12">
    <property type="entry name" value="PROTON MYO-INOSITOL COTRANSPORTER"/>
    <property type="match status" value="1"/>
</dbReference>
<comment type="similarity">
    <text evidence="2 8">Belongs to the major facilitator superfamily. Sugar transporter (TC 2.A.1.1) family.</text>
</comment>
<evidence type="ECO:0000256" key="9">
    <source>
        <dbReference type="SAM" id="Phobius"/>
    </source>
</evidence>
<dbReference type="InterPro" id="IPR003663">
    <property type="entry name" value="Sugar/inositol_transpt"/>
</dbReference>
<reference evidence="12" key="1">
    <citation type="journal article" date="2019" name="Int. J. Syst. Evol. Microbiol.">
        <title>The Global Catalogue of Microorganisms (GCM) 10K type strain sequencing project: providing services to taxonomists for standard genome sequencing and annotation.</title>
        <authorList>
            <consortium name="The Broad Institute Genomics Platform"/>
            <consortium name="The Broad Institute Genome Sequencing Center for Infectious Disease"/>
            <person name="Wu L."/>
            <person name="Ma J."/>
        </authorList>
    </citation>
    <scope>NUCLEOTIDE SEQUENCE [LARGE SCALE GENOMIC DNA]</scope>
    <source>
        <strain evidence="12">JCM 17111</strain>
    </source>
</reference>
<dbReference type="InterPro" id="IPR047984">
    <property type="entry name" value="XylE-like"/>
</dbReference>
<dbReference type="SUPFAM" id="SSF103473">
    <property type="entry name" value="MFS general substrate transporter"/>
    <property type="match status" value="1"/>
</dbReference>
<dbReference type="PRINTS" id="PR00171">
    <property type="entry name" value="SUGRTRNSPORT"/>
</dbReference>
<keyword evidence="12" id="KW-1185">Reference proteome</keyword>
<dbReference type="RefSeq" id="WP_345007705.1">
    <property type="nucleotide sequence ID" value="NZ_BAABCY010000099.1"/>
</dbReference>
<comment type="caution">
    <text evidence="11">The sequence shown here is derived from an EMBL/GenBank/DDBJ whole genome shotgun (WGS) entry which is preliminary data.</text>
</comment>
<dbReference type="EMBL" id="BAABCY010000099">
    <property type="protein sequence ID" value="GAA3583758.1"/>
    <property type="molecule type" value="Genomic_DNA"/>
</dbReference>
<evidence type="ECO:0000256" key="6">
    <source>
        <dbReference type="ARBA" id="ARBA00022989"/>
    </source>
</evidence>
<feature type="transmembrane region" description="Helical" evidence="9">
    <location>
        <begin position="128"/>
        <end position="149"/>
    </location>
</feature>
<dbReference type="InterPro" id="IPR036259">
    <property type="entry name" value="MFS_trans_sf"/>
</dbReference>
<evidence type="ECO:0000256" key="4">
    <source>
        <dbReference type="ARBA" id="ARBA00022475"/>
    </source>
</evidence>
<dbReference type="CDD" id="cd17359">
    <property type="entry name" value="MFS_XylE_like"/>
    <property type="match status" value="1"/>
</dbReference>
<dbReference type="NCBIfam" id="TIGR00879">
    <property type="entry name" value="SP"/>
    <property type="match status" value="1"/>
</dbReference>
<keyword evidence="4" id="KW-1003">Cell membrane</keyword>
<gene>
    <name evidence="11" type="ORF">GCM10022395_34800</name>
</gene>
<evidence type="ECO:0000256" key="5">
    <source>
        <dbReference type="ARBA" id="ARBA00022692"/>
    </source>
</evidence>
<feature type="transmembrane region" description="Helical" evidence="9">
    <location>
        <begin position="285"/>
        <end position="308"/>
    </location>
</feature>
<dbReference type="Gene3D" id="1.20.1250.20">
    <property type="entry name" value="MFS general substrate transporter like domains"/>
    <property type="match status" value="2"/>
</dbReference>
<dbReference type="InterPro" id="IPR020846">
    <property type="entry name" value="MFS_dom"/>
</dbReference>
<keyword evidence="3 8" id="KW-0813">Transport</keyword>
<keyword evidence="5 9" id="KW-0812">Transmembrane</keyword>
<feature type="transmembrane region" description="Helical" evidence="9">
    <location>
        <begin position="31"/>
        <end position="53"/>
    </location>
</feature>
<keyword evidence="6 9" id="KW-1133">Transmembrane helix</keyword>
<feature type="transmembrane region" description="Helical" evidence="9">
    <location>
        <begin position="418"/>
        <end position="440"/>
    </location>
</feature>
<feature type="transmembrane region" description="Helical" evidence="9">
    <location>
        <begin position="73"/>
        <end position="95"/>
    </location>
</feature>
<evidence type="ECO:0000259" key="10">
    <source>
        <dbReference type="PROSITE" id="PS50850"/>
    </source>
</evidence>